<accession>A0A6C0K2Q1</accession>
<protein>
    <submittedName>
        <fullName evidence="2">Uncharacterized protein</fullName>
    </submittedName>
</protein>
<evidence type="ECO:0000313" key="2">
    <source>
        <dbReference type="EMBL" id="QHU11070.1"/>
    </source>
</evidence>
<organism evidence="2">
    <name type="scientific">viral metagenome</name>
    <dbReference type="NCBI Taxonomy" id="1070528"/>
    <lineage>
        <taxon>unclassified sequences</taxon>
        <taxon>metagenomes</taxon>
        <taxon>organismal metagenomes</taxon>
    </lineage>
</organism>
<name>A0A6C0K2Q1_9ZZZZ</name>
<dbReference type="AlphaFoldDB" id="A0A6C0K2Q1"/>
<evidence type="ECO:0000256" key="1">
    <source>
        <dbReference type="SAM" id="MobiDB-lite"/>
    </source>
</evidence>
<reference evidence="2" key="1">
    <citation type="journal article" date="2020" name="Nature">
        <title>Giant virus diversity and host interactions through global metagenomics.</title>
        <authorList>
            <person name="Schulz F."/>
            <person name="Roux S."/>
            <person name="Paez-Espino D."/>
            <person name="Jungbluth S."/>
            <person name="Walsh D.A."/>
            <person name="Denef V.J."/>
            <person name="McMahon K.D."/>
            <person name="Konstantinidis K.T."/>
            <person name="Eloe-Fadrosh E.A."/>
            <person name="Kyrpides N.C."/>
            <person name="Woyke T."/>
        </authorList>
    </citation>
    <scope>NUCLEOTIDE SEQUENCE</scope>
    <source>
        <strain evidence="2">GVMAG-S-1101165-84</strain>
    </source>
</reference>
<proteinExistence type="predicted"/>
<dbReference type="EMBL" id="MN740778">
    <property type="protein sequence ID" value="QHU11070.1"/>
    <property type="molecule type" value="Genomic_DNA"/>
</dbReference>
<sequence>MAPRCQCDPLCTNIPAKGKAYCAIHANCQTVSPLSGSEHTFKPEKYNGVFEMQDTHNCFAYAFDYEDRPNPATCNKAVCDVPFHQPGRKVGFPKWHKVKGKRCPDLIGRLKGDIPGLELTTFTRRCPKGKYKVAVVVDPEHDYHFYREDKPNPGERTSWSHKPGGTRVTRKDASNAPIMNPELADRDYTTSSELNYTKFCSYMCVPRKTRKLKRGGSRRKSSRSV</sequence>
<feature type="region of interest" description="Disordered" evidence="1">
    <location>
        <begin position="146"/>
        <end position="172"/>
    </location>
</feature>